<accession>B4VXV9</accession>
<reference evidence="2 3" key="1">
    <citation type="submission" date="2008-07" db="EMBL/GenBank/DDBJ databases">
        <authorList>
            <person name="Tandeau de Marsac N."/>
            <person name="Ferriera S."/>
            <person name="Johnson J."/>
            <person name="Kravitz S."/>
            <person name="Beeson K."/>
            <person name="Sutton G."/>
            <person name="Rogers Y.-H."/>
            <person name="Friedman R."/>
            <person name="Frazier M."/>
            <person name="Venter J.C."/>
        </authorList>
    </citation>
    <scope>NUCLEOTIDE SEQUENCE [LARGE SCALE GENOMIC DNA]</scope>
    <source>
        <strain evidence="2 3">PCC 7420</strain>
    </source>
</reference>
<sequence>MTIRRQYSLPNCTLILEGLSDTNSAGGDQLDARPLMTILVNAECRFMGQPQPISGGRDFFESLVQSVSRYAQEFLSHIPHPQLDGAKPPLVHLQSLPDKNLHRLRVGQPAEALSGVPSDSHSASGTSAGGIDGKNPVQLDLTTVQLFDLVEAIDQFLADQHTLPDLAVPLQPISRRYRQADKSVAQRSAPAAIGVTSLAVAALALFLVPVPEVRPPKPASESEVTETTSPTPDSPDQVTPTPTSSPPSAAELENELTSSREITNPTELSYLKRYLYRELDQKWDNREGLSQNLEYQVTVGGDGDILGYKPIEDTPIDSAENTPLPELSYIPTEGGTATRETFALFRVVFTPGGVLQISPWQGYQEEPGLGPEITDRTSLRRLNNQLYNTLDERWEGTPLSRRPLNYRVAVTDDGTIADYEPTNQPAWDYVAETPLAELADPEAAGIGSGETGFVPDQPLAQFQVVFKPNGVLEVSPLRGF</sequence>
<feature type="compositionally biased region" description="Low complexity" evidence="1">
    <location>
        <begin position="221"/>
        <end position="248"/>
    </location>
</feature>
<dbReference type="Pfam" id="PF14233">
    <property type="entry name" value="DUF4335"/>
    <property type="match status" value="1"/>
</dbReference>
<dbReference type="InterPro" id="IPR025569">
    <property type="entry name" value="DUF4335"/>
</dbReference>
<proteinExistence type="predicted"/>
<name>B4VXV9_9CYAN</name>
<dbReference type="STRING" id="118168.MC7420_4447"/>
<organism evidence="2 3">
    <name type="scientific">Coleofasciculus chthonoplastes PCC 7420</name>
    <dbReference type="NCBI Taxonomy" id="118168"/>
    <lineage>
        <taxon>Bacteria</taxon>
        <taxon>Bacillati</taxon>
        <taxon>Cyanobacteriota</taxon>
        <taxon>Cyanophyceae</taxon>
        <taxon>Coleofasciculales</taxon>
        <taxon>Coleofasciculaceae</taxon>
        <taxon>Coleofasciculus</taxon>
    </lineage>
</organism>
<evidence type="ECO:0000313" key="2">
    <source>
        <dbReference type="EMBL" id="EDX73200.1"/>
    </source>
</evidence>
<gene>
    <name evidence="2" type="ORF">MC7420_4447</name>
</gene>
<dbReference type="EMBL" id="DS989859">
    <property type="protein sequence ID" value="EDX73200.1"/>
    <property type="molecule type" value="Genomic_DNA"/>
</dbReference>
<dbReference type="eggNOG" id="COG0810">
    <property type="taxonomic scope" value="Bacteria"/>
</dbReference>
<dbReference type="HOGENOM" id="CLU_049735_0_0_3"/>
<dbReference type="Proteomes" id="UP000003835">
    <property type="component" value="Unassembled WGS sequence"/>
</dbReference>
<dbReference type="RefSeq" id="WP_006103663.1">
    <property type="nucleotide sequence ID" value="NZ_DS989859.1"/>
</dbReference>
<evidence type="ECO:0000313" key="3">
    <source>
        <dbReference type="Proteomes" id="UP000003835"/>
    </source>
</evidence>
<feature type="region of interest" description="Disordered" evidence="1">
    <location>
        <begin position="212"/>
        <end position="263"/>
    </location>
</feature>
<evidence type="ECO:0008006" key="4">
    <source>
        <dbReference type="Google" id="ProtNLM"/>
    </source>
</evidence>
<keyword evidence="3" id="KW-1185">Reference proteome</keyword>
<evidence type="ECO:0000256" key="1">
    <source>
        <dbReference type="SAM" id="MobiDB-lite"/>
    </source>
</evidence>
<protein>
    <recommendedName>
        <fullName evidence="4">DUF4335 domain-containing protein</fullName>
    </recommendedName>
</protein>
<feature type="region of interest" description="Disordered" evidence="1">
    <location>
        <begin position="111"/>
        <end position="135"/>
    </location>
</feature>
<dbReference type="OrthoDB" id="423373at2"/>
<dbReference type="AlphaFoldDB" id="B4VXV9"/>
<feature type="compositionally biased region" description="Polar residues" evidence="1">
    <location>
        <begin position="117"/>
        <end position="126"/>
    </location>
</feature>